<name>A0ABT3H6S8_9HYPH</name>
<sequence>MNEETAPARARKSDRQAARNRRDQSRPAARQITERKALASPNGRRAKTRAVAGASEASLP</sequence>
<protein>
    <submittedName>
        <fullName evidence="2">Uncharacterized protein</fullName>
    </submittedName>
</protein>
<organism evidence="2 3">
    <name type="scientific">Rhodobium gokarnense</name>
    <dbReference type="NCBI Taxonomy" id="364296"/>
    <lineage>
        <taxon>Bacteria</taxon>
        <taxon>Pseudomonadati</taxon>
        <taxon>Pseudomonadota</taxon>
        <taxon>Alphaproteobacteria</taxon>
        <taxon>Hyphomicrobiales</taxon>
        <taxon>Rhodobiaceae</taxon>
        <taxon>Rhodobium</taxon>
    </lineage>
</organism>
<reference evidence="3" key="1">
    <citation type="submission" date="2023-07" db="EMBL/GenBank/DDBJ databases">
        <title>Genome sequencing of Purple Non-Sulfur Bacteria from various extreme environments.</title>
        <authorList>
            <person name="Mayer M."/>
        </authorList>
    </citation>
    <scope>NUCLEOTIDE SEQUENCE [LARGE SCALE GENOMIC DNA]</scope>
    <source>
        <strain evidence="3">DSM 17935</strain>
    </source>
</reference>
<feature type="region of interest" description="Disordered" evidence="1">
    <location>
        <begin position="1"/>
        <end position="60"/>
    </location>
</feature>
<evidence type="ECO:0000313" key="2">
    <source>
        <dbReference type="EMBL" id="MCW2306090.1"/>
    </source>
</evidence>
<accession>A0ABT3H6S8</accession>
<keyword evidence="3" id="KW-1185">Reference proteome</keyword>
<dbReference type="Proteomes" id="UP001209755">
    <property type="component" value="Unassembled WGS sequence"/>
</dbReference>
<feature type="compositionally biased region" description="Basic and acidic residues" evidence="1">
    <location>
        <begin position="11"/>
        <end position="25"/>
    </location>
</feature>
<comment type="caution">
    <text evidence="2">The sequence shown here is derived from an EMBL/GenBank/DDBJ whole genome shotgun (WGS) entry which is preliminary data.</text>
</comment>
<evidence type="ECO:0000313" key="3">
    <source>
        <dbReference type="Proteomes" id="UP001209755"/>
    </source>
</evidence>
<evidence type="ECO:0000256" key="1">
    <source>
        <dbReference type="SAM" id="MobiDB-lite"/>
    </source>
</evidence>
<proteinExistence type="predicted"/>
<dbReference type="EMBL" id="JAOQNS010000001">
    <property type="protein sequence ID" value="MCW2306090.1"/>
    <property type="molecule type" value="Genomic_DNA"/>
</dbReference>
<dbReference type="RefSeq" id="WP_264599758.1">
    <property type="nucleotide sequence ID" value="NZ_JAOQNS010000001.1"/>
</dbReference>
<gene>
    <name evidence="2" type="ORF">M2319_000406</name>
</gene>